<dbReference type="EMBL" id="CAJOBA010061671">
    <property type="protein sequence ID" value="CAF4332704.1"/>
    <property type="molecule type" value="Genomic_DNA"/>
</dbReference>
<dbReference type="EMBL" id="CAJNOK010039302">
    <property type="protein sequence ID" value="CAF1543929.1"/>
    <property type="molecule type" value="Genomic_DNA"/>
</dbReference>
<comment type="caution">
    <text evidence="1">The sequence shown here is derived from an EMBL/GenBank/DDBJ whole genome shotgun (WGS) entry which is preliminary data.</text>
</comment>
<evidence type="ECO:0000313" key="1">
    <source>
        <dbReference type="EMBL" id="CAF1543929.1"/>
    </source>
</evidence>
<organism evidence="1 3">
    <name type="scientific">Didymodactylos carnosus</name>
    <dbReference type="NCBI Taxonomy" id="1234261"/>
    <lineage>
        <taxon>Eukaryota</taxon>
        <taxon>Metazoa</taxon>
        <taxon>Spiralia</taxon>
        <taxon>Gnathifera</taxon>
        <taxon>Rotifera</taxon>
        <taxon>Eurotatoria</taxon>
        <taxon>Bdelloidea</taxon>
        <taxon>Philodinida</taxon>
        <taxon>Philodinidae</taxon>
        <taxon>Didymodactylos</taxon>
    </lineage>
</organism>
<evidence type="ECO:0000313" key="2">
    <source>
        <dbReference type="EMBL" id="CAF4332704.1"/>
    </source>
</evidence>
<dbReference type="Proteomes" id="UP000677228">
    <property type="component" value="Unassembled WGS sequence"/>
</dbReference>
<evidence type="ECO:0000313" key="3">
    <source>
        <dbReference type="Proteomes" id="UP000677228"/>
    </source>
</evidence>
<name>A0A8S2FTQ3_9BILA</name>
<dbReference type="Proteomes" id="UP000682733">
    <property type="component" value="Unassembled WGS sequence"/>
</dbReference>
<gene>
    <name evidence="1" type="ORF">OVA965_LOCUS38923</name>
    <name evidence="2" type="ORF">TMI583_LOCUS40161</name>
</gene>
<proteinExistence type="predicted"/>
<protein>
    <submittedName>
        <fullName evidence="1">Uncharacterized protein</fullName>
    </submittedName>
</protein>
<reference evidence="1" key="1">
    <citation type="submission" date="2021-02" db="EMBL/GenBank/DDBJ databases">
        <authorList>
            <person name="Nowell W R."/>
        </authorList>
    </citation>
    <scope>NUCLEOTIDE SEQUENCE</scope>
</reference>
<accession>A0A8S2FTQ3</accession>
<sequence>MFYSSQTHHEVQIKQKLLLLIIVHNNNKIRDLTGEIPKNGCWYEALSLMDSKDRSLAANFNRLLLIRNVNFGHLVALKLNDHDYDDYKYELKQIITDLCDDQNMKQDYLKKIDSN</sequence>
<dbReference type="AlphaFoldDB" id="A0A8S2FTQ3"/>